<proteinExistence type="predicted"/>
<comment type="caution">
    <text evidence="1">The sequence shown here is derived from an EMBL/GenBank/DDBJ whole genome shotgun (WGS) entry which is preliminary data.</text>
</comment>
<dbReference type="EMBL" id="JAYKXP010000060">
    <property type="protein sequence ID" value="KAK7033675.1"/>
    <property type="molecule type" value="Genomic_DNA"/>
</dbReference>
<evidence type="ECO:0008006" key="3">
    <source>
        <dbReference type="Google" id="ProtNLM"/>
    </source>
</evidence>
<organism evidence="1 2">
    <name type="scientific">Paramarasmius palmivorus</name>
    <dbReference type="NCBI Taxonomy" id="297713"/>
    <lineage>
        <taxon>Eukaryota</taxon>
        <taxon>Fungi</taxon>
        <taxon>Dikarya</taxon>
        <taxon>Basidiomycota</taxon>
        <taxon>Agaricomycotina</taxon>
        <taxon>Agaricomycetes</taxon>
        <taxon>Agaricomycetidae</taxon>
        <taxon>Agaricales</taxon>
        <taxon>Marasmiineae</taxon>
        <taxon>Marasmiaceae</taxon>
        <taxon>Paramarasmius</taxon>
    </lineage>
</organism>
<sequence length="562" mass="63702">MNLRGEDTGSHIHTWYFDAETISCMLFPKESKEPYTPISDRPFFVDILEQVTKNAPSFTGTGTDEGPGSACRFLNYTVKTCRKALDASDANGVLPRQKRWFRNSESIFTDIEVEGSSGKDRNVNNVIPLLEIPRKDLVDRAANYARGLFRASRTRTWSLVLALNHEELVLQFLIFLRGGCSCIASQEIRLKEVEGRKGVCRMILTMLLWTEPGHAGFADVSVDGTETEHSGPSYRHVPLPPVEKPPTTPILLGDVGEPLIHVDSSWKICEAVIHALLGWLNFYEAGYLHRDVSINKVRCLKQPVESFKISIPTNNSRLEKKDALVDRGDVSRPETSNSQDAADIFKLLETARSSTSGYAERIKEAFLKLGVKDEYNTVLTDIDGDIAAKRIDSKMYIPSGTPEFMSFRLHIAMEDADPHLQSPVDDLHSFFWVVMWAVMFNANLKNVVRSKQEKHWQERLAGRACNRMAVPADMASHRHRSDHSPIFKQMVGVLLEWYRTIEKLASDWLEEVLAREPDEDPDNGWYPTHFHLYAYRGAAELLELMLKYQHTLIAYGSFSHTA</sequence>
<gene>
    <name evidence="1" type="ORF">VNI00_012675</name>
</gene>
<dbReference type="PANTHER" id="PTHR38248:SF2">
    <property type="entry name" value="FUNK1 11"/>
    <property type="match status" value="1"/>
</dbReference>
<dbReference type="Proteomes" id="UP001383192">
    <property type="component" value="Unassembled WGS sequence"/>
</dbReference>
<dbReference type="AlphaFoldDB" id="A0AAW0C2G3"/>
<dbReference type="PANTHER" id="PTHR38248">
    <property type="entry name" value="FUNK1 6"/>
    <property type="match status" value="1"/>
</dbReference>
<accession>A0AAW0C2G3</accession>
<name>A0AAW0C2G3_9AGAR</name>
<evidence type="ECO:0000313" key="2">
    <source>
        <dbReference type="Proteomes" id="UP001383192"/>
    </source>
</evidence>
<keyword evidence="2" id="KW-1185">Reference proteome</keyword>
<protein>
    <recommendedName>
        <fullName evidence="3">Fungal-type protein kinase domain-containing protein</fullName>
    </recommendedName>
</protein>
<evidence type="ECO:0000313" key="1">
    <source>
        <dbReference type="EMBL" id="KAK7033675.1"/>
    </source>
</evidence>
<reference evidence="1 2" key="1">
    <citation type="submission" date="2024-01" db="EMBL/GenBank/DDBJ databases">
        <title>A draft genome for a cacao thread blight-causing isolate of Paramarasmius palmivorus.</title>
        <authorList>
            <person name="Baruah I.K."/>
            <person name="Bukari Y."/>
            <person name="Amoako-Attah I."/>
            <person name="Meinhardt L.W."/>
            <person name="Bailey B.A."/>
            <person name="Cohen S.P."/>
        </authorList>
    </citation>
    <scope>NUCLEOTIDE SEQUENCE [LARGE SCALE GENOMIC DNA]</scope>
    <source>
        <strain evidence="1 2">GH-12</strain>
    </source>
</reference>